<keyword evidence="1" id="KW-0812">Transmembrane</keyword>
<sequence>MNTTAEAARDVRALTVLGAACFGGGLLVTAVGVLLLVLGILQGPWFLLPIGIGTVLAGLSASLWGMVLLYRSLIRSGTPPVVITDDAPGGSTPAESA</sequence>
<gene>
    <name evidence="2" type="ORF">D9V32_09150</name>
</gene>
<feature type="transmembrane region" description="Helical" evidence="1">
    <location>
        <begin position="12"/>
        <end position="40"/>
    </location>
</feature>
<name>A0A3L7A5N6_9MICO</name>
<organism evidence="2 3">
    <name type="scientific">Mycetocola tolaasinivorans</name>
    <dbReference type="NCBI Taxonomy" id="76635"/>
    <lineage>
        <taxon>Bacteria</taxon>
        <taxon>Bacillati</taxon>
        <taxon>Actinomycetota</taxon>
        <taxon>Actinomycetes</taxon>
        <taxon>Micrococcales</taxon>
        <taxon>Microbacteriaceae</taxon>
        <taxon>Mycetocola</taxon>
    </lineage>
</organism>
<keyword evidence="1" id="KW-1133">Transmembrane helix</keyword>
<dbReference type="RefSeq" id="WP_121648601.1">
    <property type="nucleotide sequence ID" value="NZ_RCUX01000006.1"/>
</dbReference>
<proteinExistence type="predicted"/>
<dbReference type="OrthoDB" id="5126161at2"/>
<comment type="caution">
    <text evidence="2">The sequence shown here is derived from an EMBL/GenBank/DDBJ whole genome shotgun (WGS) entry which is preliminary data.</text>
</comment>
<evidence type="ECO:0000313" key="2">
    <source>
        <dbReference type="EMBL" id="RLP75629.1"/>
    </source>
</evidence>
<evidence type="ECO:0008006" key="4">
    <source>
        <dbReference type="Google" id="ProtNLM"/>
    </source>
</evidence>
<feature type="transmembrane region" description="Helical" evidence="1">
    <location>
        <begin position="46"/>
        <end position="70"/>
    </location>
</feature>
<accession>A0A3L7A5N6</accession>
<dbReference type="EMBL" id="RCUX01000006">
    <property type="protein sequence ID" value="RLP75629.1"/>
    <property type="molecule type" value="Genomic_DNA"/>
</dbReference>
<dbReference type="AlphaFoldDB" id="A0A3L7A5N6"/>
<evidence type="ECO:0000256" key="1">
    <source>
        <dbReference type="SAM" id="Phobius"/>
    </source>
</evidence>
<dbReference type="Proteomes" id="UP000272503">
    <property type="component" value="Unassembled WGS sequence"/>
</dbReference>
<keyword evidence="1" id="KW-0472">Membrane</keyword>
<reference evidence="2 3" key="1">
    <citation type="submission" date="2018-10" db="EMBL/GenBank/DDBJ databases">
        <authorList>
            <person name="Li J."/>
        </authorList>
    </citation>
    <scope>NUCLEOTIDE SEQUENCE [LARGE SCALE GENOMIC DNA]</scope>
    <source>
        <strain evidence="2 3">IF 016277</strain>
    </source>
</reference>
<keyword evidence="3" id="KW-1185">Reference proteome</keyword>
<evidence type="ECO:0000313" key="3">
    <source>
        <dbReference type="Proteomes" id="UP000272503"/>
    </source>
</evidence>
<protein>
    <recommendedName>
        <fullName evidence="4">Integral membrane protein</fullName>
    </recommendedName>
</protein>